<dbReference type="GO" id="GO:0005524">
    <property type="term" value="F:ATP binding"/>
    <property type="evidence" value="ECO:0007669"/>
    <property type="project" value="UniProtKB-UniRule"/>
</dbReference>
<dbReference type="Pfam" id="PF02769">
    <property type="entry name" value="AIRS_C"/>
    <property type="match status" value="1"/>
</dbReference>
<dbReference type="GO" id="GO:0009228">
    <property type="term" value="P:thiamine biosynthetic process"/>
    <property type="evidence" value="ECO:0007669"/>
    <property type="project" value="UniProtKB-KW"/>
</dbReference>
<dbReference type="InterPro" id="IPR006283">
    <property type="entry name" value="ThiL-like"/>
</dbReference>
<feature type="binding site" evidence="1">
    <location>
        <position position="80"/>
    </location>
    <ligand>
        <name>Mg(2+)</name>
        <dbReference type="ChEBI" id="CHEBI:18420"/>
        <label>3</label>
    </ligand>
</feature>
<dbReference type="AlphaFoldDB" id="U7UNN4"/>
<dbReference type="PATRIC" id="fig|1111454.3.peg.1042"/>
<feature type="binding site" evidence="1">
    <location>
        <position position="110"/>
    </location>
    <ligand>
        <name>ATP</name>
        <dbReference type="ChEBI" id="CHEBI:30616"/>
    </ligand>
</feature>
<feature type="binding site" evidence="1">
    <location>
        <position position="33"/>
    </location>
    <ligand>
        <name>Mg(2+)</name>
        <dbReference type="ChEBI" id="CHEBI:18420"/>
        <label>4</label>
    </ligand>
</feature>
<comment type="function">
    <text evidence="1">Catalyzes the ATP-dependent phosphorylation of thiamine-monophosphate (TMP) to form thiamine-pyrophosphate (TPP), the active form of vitamin B1.</text>
</comment>
<dbReference type="CDD" id="cd02194">
    <property type="entry name" value="ThiL"/>
    <property type="match status" value="1"/>
</dbReference>
<comment type="miscellaneous">
    <text evidence="1">Reaction mechanism of ThiL seems to utilize a direct, inline transfer of the gamma-phosphate of ATP to TMP rather than a phosphorylated enzyme intermediate.</text>
</comment>
<dbReference type="InterPro" id="IPR010918">
    <property type="entry name" value="PurM-like_C_dom"/>
</dbReference>
<gene>
    <name evidence="1 4" type="primary">thiL</name>
    <name evidence="4" type="ORF">HMPREF1250_0084</name>
</gene>
<dbReference type="EC" id="2.7.4.16" evidence="1"/>
<feature type="binding site" evidence="1">
    <location>
        <position position="80"/>
    </location>
    <ligand>
        <name>Mg(2+)</name>
        <dbReference type="ChEBI" id="CHEBI:18420"/>
        <label>2</label>
    </ligand>
</feature>
<dbReference type="InterPro" id="IPR036676">
    <property type="entry name" value="PurM-like_C_sf"/>
</dbReference>
<comment type="catalytic activity">
    <reaction evidence="1">
        <text>thiamine phosphate + ATP = thiamine diphosphate + ADP</text>
        <dbReference type="Rhea" id="RHEA:15913"/>
        <dbReference type="ChEBI" id="CHEBI:30616"/>
        <dbReference type="ChEBI" id="CHEBI:37575"/>
        <dbReference type="ChEBI" id="CHEBI:58937"/>
        <dbReference type="ChEBI" id="CHEBI:456216"/>
        <dbReference type="EC" id="2.7.4.16"/>
    </reaction>
</comment>
<name>U7UNN4_9FIRM</name>
<feature type="binding site" evidence="1">
    <location>
        <position position="321"/>
    </location>
    <ligand>
        <name>substrate</name>
    </ligand>
</feature>
<dbReference type="Proteomes" id="UP000017090">
    <property type="component" value="Unassembled WGS sequence"/>
</dbReference>
<dbReference type="SUPFAM" id="SSF55326">
    <property type="entry name" value="PurM N-terminal domain-like"/>
    <property type="match status" value="1"/>
</dbReference>
<organism evidence="4 5">
    <name type="scientific">Megasphaera vaginalis</name>
    <name type="common">ex Srinivasan et al. 2021</name>
    <dbReference type="NCBI Taxonomy" id="1111454"/>
    <lineage>
        <taxon>Bacteria</taxon>
        <taxon>Bacillati</taxon>
        <taxon>Bacillota</taxon>
        <taxon>Negativicutes</taxon>
        <taxon>Veillonellales</taxon>
        <taxon>Veillonellaceae</taxon>
        <taxon>Megasphaera</taxon>
    </lineage>
</organism>
<evidence type="ECO:0000259" key="2">
    <source>
        <dbReference type="Pfam" id="PF00586"/>
    </source>
</evidence>
<reference evidence="4 5" key="1">
    <citation type="submission" date="2013-09" db="EMBL/GenBank/DDBJ databases">
        <authorList>
            <person name="Durkin A.S."/>
            <person name="Haft D.R."/>
            <person name="McCorrison J."/>
            <person name="Torralba M."/>
            <person name="Gillis M."/>
            <person name="Haft D.H."/>
            <person name="Methe B."/>
            <person name="Sutton G."/>
            <person name="Nelson K.E."/>
        </authorList>
    </citation>
    <scope>NUCLEOTIDE SEQUENCE [LARGE SCALE GENOMIC DNA]</scope>
    <source>
        <strain evidence="4 5">BV3C16-1</strain>
    </source>
</reference>
<keyword evidence="1 4" id="KW-0418">Kinase</keyword>
<feature type="binding site" evidence="1">
    <location>
        <position position="216"/>
    </location>
    <ligand>
        <name>Mg(2+)</name>
        <dbReference type="ChEBI" id="CHEBI:18420"/>
        <label>3</label>
    </ligand>
</feature>
<dbReference type="PANTHER" id="PTHR30270:SF0">
    <property type="entry name" value="THIAMINE-MONOPHOSPHATE KINASE"/>
    <property type="match status" value="1"/>
</dbReference>
<proteinExistence type="inferred from homology"/>
<dbReference type="UniPathway" id="UPA00060">
    <property type="reaction ID" value="UER00142"/>
</dbReference>
<feature type="binding site" evidence="1">
    <location>
        <position position="154"/>
    </location>
    <ligand>
        <name>ATP</name>
        <dbReference type="ChEBI" id="CHEBI:30616"/>
    </ligand>
</feature>
<keyword evidence="1" id="KW-0067">ATP-binding</keyword>
<dbReference type="GO" id="GO:0009030">
    <property type="term" value="F:thiamine-phosphate kinase activity"/>
    <property type="evidence" value="ECO:0007669"/>
    <property type="project" value="UniProtKB-UniRule"/>
</dbReference>
<dbReference type="SUPFAM" id="SSF56042">
    <property type="entry name" value="PurM C-terminal domain-like"/>
    <property type="match status" value="1"/>
</dbReference>
<dbReference type="Pfam" id="PF00586">
    <property type="entry name" value="AIRS"/>
    <property type="match status" value="1"/>
</dbReference>
<dbReference type="RefSeq" id="WP_023053534.1">
    <property type="nucleotide sequence ID" value="NZ_AWXA01000027.1"/>
</dbReference>
<dbReference type="STRING" id="1111454.HMPREF1250_0084"/>
<keyword evidence="1" id="KW-0460">Magnesium</keyword>
<keyword evidence="1 4" id="KW-0808">Transferase</keyword>
<dbReference type="GO" id="GO:0009229">
    <property type="term" value="P:thiamine diphosphate biosynthetic process"/>
    <property type="evidence" value="ECO:0007669"/>
    <property type="project" value="UniProtKB-UniRule"/>
</dbReference>
<feature type="binding site" evidence="1">
    <location>
        <position position="269"/>
    </location>
    <ligand>
        <name>substrate</name>
    </ligand>
</feature>
<feature type="binding site" evidence="1">
    <location>
        <position position="50"/>
    </location>
    <ligand>
        <name>Mg(2+)</name>
        <dbReference type="ChEBI" id="CHEBI:18420"/>
        <label>2</label>
    </ligand>
</feature>
<dbReference type="InterPro" id="IPR036921">
    <property type="entry name" value="PurM-like_N_sf"/>
</dbReference>
<dbReference type="PIRSF" id="PIRSF005303">
    <property type="entry name" value="Thiam_monoph_kin"/>
    <property type="match status" value="1"/>
</dbReference>
<dbReference type="EMBL" id="AWXA01000027">
    <property type="protein sequence ID" value="ERT60093.1"/>
    <property type="molecule type" value="Genomic_DNA"/>
</dbReference>
<keyword evidence="1" id="KW-0479">Metal-binding</keyword>
<comment type="caution">
    <text evidence="1">Lacks conserved residue(s) required for the propagation of feature annotation.</text>
</comment>
<dbReference type="Gene3D" id="3.30.1330.10">
    <property type="entry name" value="PurM-like, N-terminal domain"/>
    <property type="match status" value="1"/>
</dbReference>
<keyword evidence="1" id="KW-0547">Nucleotide-binding</keyword>
<feature type="domain" description="PurM-like N-terminal" evidence="2">
    <location>
        <begin position="31"/>
        <end position="146"/>
    </location>
</feature>
<comment type="pathway">
    <text evidence="1">Cofactor biosynthesis; thiamine diphosphate biosynthesis; thiamine diphosphate from thiamine phosphate: step 1/1.</text>
</comment>
<comment type="caution">
    <text evidence="4">The sequence shown here is derived from an EMBL/GenBank/DDBJ whole genome shotgun (WGS) entry which is preliminary data.</text>
</comment>
<keyword evidence="5" id="KW-1185">Reference proteome</keyword>
<evidence type="ECO:0000313" key="4">
    <source>
        <dbReference type="EMBL" id="ERT60093.1"/>
    </source>
</evidence>
<sequence length="329" mass="35781">MKITEIGEFGFIDAIKDDTLFAPESVVIGIGDDGAVYKTTDGMEQVAVIDTMVENSHFIIGTTASWYDVGYKAVASNLSDIAAMGAVPTHLVLSTAISPQMEVEDLISLYRGIKDICRTYQVNILGGDTVMSKEGLVITVAAFGEIEKTKAICRSGAKVGDIVAVSHCLGDSGAGLDVLLTRHAGYERLKRTHQFPVPQISLGRLLVEYHAHSLNDISDGLASEANEIAKASKVRLLLQKDRIPCSEELRAWSAETGKDIWTYVFNGGEDYELIFTIGTADFARLQRVYPEITMIGAVIAGEPGVYVQDGALQYQVLPSGWNHFSEEKR</sequence>
<feature type="binding site" evidence="1">
    <location>
        <position position="80"/>
    </location>
    <ligand>
        <name>Mg(2+)</name>
        <dbReference type="ChEBI" id="CHEBI:18420"/>
        <label>4</label>
    </ligand>
</feature>
<evidence type="ECO:0000259" key="3">
    <source>
        <dbReference type="Pfam" id="PF02769"/>
    </source>
</evidence>
<dbReference type="HAMAP" id="MF_02128">
    <property type="entry name" value="TMP_kinase"/>
    <property type="match status" value="1"/>
</dbReference>
<feature type="binding site" evidence="1">
    <location>
        <position position="33"/>
    </location>
    <ligand>
        <name>Mg(2+)</name>
        <dbReference type="ChEBI" id="CHEBI:18420"/>
        <label>3</label>
    </ligand>
</feature>
<feature type="binding site" evidence="1">
    <location>
        <begin position="127"/>
        <end position="128"/>
    </location>
    <ligand>
        <name>ATP</name>
        <dbReference type="ChEBI" id="CHEBI:30616"/>
    </ligand>
</feature>
<feature type="binding site" evidence="1">
    <location>
        <position position="50"/>
    </location>
    <ligand>
        <name>Mg(2+)</name>
        <dbReference type="ChEBI" id="CHEBI:18420"/>
        <label>1</label>
    </ligand>
</feature>
<dbReference type="OrthoDB" id="9802811at2"/>
<accession>U7UNN4</accession>
<dbReference type="NCBIfam" id="TIGR01379">
    <property type="entry name" value="thiL"/>
    <property type="match status" value="1"/>
</dbReference>
<feature type="binding site" evidence="1">
    <location>
        <position position="128"/>
    </location>
    <ligand>
        <name>Mg(2+)</name>
        <dbReference type="ChEBI" id="CHEBI:18420"/>
        <label>1</label>
    </ligand>
</feature>
<feature type="binding site" evidence="1">
    <location>
        <position position="57"/>
    </location>
    <ligand>
        <name>substrate</name>
    </ligand>
</feature>
<feature type="binding site" evidence="1">
    <location>
        <position position="219"/>
    </location>
    <ligand>
        <name>Mg(2+)</name>
        <dbReference type="ChEBI" id="CHEBI:18420"/>
        <label>5</label>
    </ligand>
</feature>
<comment type="similarity">
    <text evidence="1">Belongs to the thiamine-monophosphate kinase family.</text>
</comment>
<keyword evidence="1" id="KW-0784">Thiamine biosynthesis</keyword>
<dbReference type="eggNOG" id="COG0611">
    <property type="taxonomic scope" value="Bacteria"/>
</dbReference>
<dbReference type="GO" id="GO:0000287">
    <property type="term" value="F:magnesium ion binding"/>
    <property type="evidence" value="ECO:0007669"/>
    <property type="project" value="UniProtKB-UniRule"/>
</dbReference>
<evidence type="ECO:0000313" key="5">
    <source>
        <dbReference type="Proteomes" id="UP000017090"/>
    </source>
</evidence>
<dbReference type="PANTHER" id="PTHR30270">
    <property type="entry name" value="THIAMINE-MONOPHOSPHATE KINASE"/>
    <property type="match status" value="1"/>
</dbReference>
<feature type="domain" description="PurM-like C-terminal" evidence="3">
    <location>
        <begin position="159"/>
        <end position="263"/>
    </location>
</feature>
<feature type="binding site" evidence="1">
    <location>
        <position position="218"/>
    </location>
    <ligand>
        <name>ATP</name>
        <dbReference type="ChEBI" id="CHEBI:30616"/>
    </ligand>
</feature>
<protein>
    <recommendedName>
        <fullName evidence="1">Thiamine-monophosphate kinase</fullName>
        <shortName evidence="1">TMP kinase</shortName>
        <shortName evidence="1">Thiamine-phosphate kinase</shortName>
        <ecNumber evidence="1">2.7.4.16</ecNumber>
    </recommendedName>
</protein>
<evidence type="ECO:0000256" key="1">
    <source>
        <dbReference type="HAMAP-Rule" id="MF_02128"/>
    </source>
</evidence>
<dbReference type="Gene3D" id="3.90.650.10">
    <property type="entry name" value="PurM-like C-terminal domain"/>
    <property type="match status" value="1"/>
</dbReference>
<dbReference type="InterPro" id="IPR016188">
    <property type="entry name" value="PurM-like_N"/>
</dbReference>